<organism evidence="2 3">
    <name type="scientific">Babesia caballi</name>
    <dbReference type="NCBI Taxonomy" id="5871"/>
    <lineage>
        <taxon>Eukaryota</taxon>
        <taxon>Sar</taxon>
        <taxon>Alveolata</taxon>
        <taxon>Apicomplexa</taxon>
        <taxon>Aconoidasida</taxon>
        <taxon>Piroplasmida</taxon>
        <taxon>Babesiidae</taxon>
        <taxon>Babesia</taxon>
    </lineage>
</organism>
<proteinExistence type="predicted"/>
<evidence type="ECO:0000313" key="3">
    <source>
        <dbReference type="Proteomes" id="UP001497744"/>
    </source>
</evidence>
<name>A0AAV4LWW7_BABCB</name>
<keyword evidence="3" id="KW-1185">Reference proteome</keyword>
<feature type="region of interest" description="Disordered" evidence="1">
    <location>
        <begin position="331"/>
        <end position="362"/>
    </location>
</feature>
<sequence length="403" mass="43345">MSVETRFKKQTLTQWPENLKDTIDWFLQVGGKDSVTNGHDKNSELQKAVEALHGSHVVTKSISNGDLRGLFNKVTEALQIFIGYDPGGSRKPTGKGIGSNDSSPYTSSYLSSATWEENSNASQTYALIFLGTTPLLYLCLSYTYWRCSSPYGKGDWIGQYIQDNDQPLGKFMNFMGFGRTDELDTKSARTVAQLLGDKHNSFGDFKKLTKSDSYSAFLSQLEEEASRGAMNCALTSCYILALAYFSSQPNEKHIPQVIQEIKNEFDNCSQRSEMIYHSWSIYGYSIPGDYKTLATLIKNFLQQVSSFSPEQPQKATYAAEAVGAAANATATSGANPNSAVTSGMAASGDISGSGNTSQSLPSPVAPLAGTLTTLTAAGGGAAAAYILNLGGTKTLVNGLLRIG</sequence>
<dbReference type="Proteomes" id="UP001497744">
    <property type="component" value="Unassembled WGS sequence"/>
</dbReference>
<dbReference type="EMBL" id="BPLF01000003">
    <property type="protein sequence ID" value="GIX64341.1"/>
    <property type="molecule type" value="Genomic_DNA"/>
</dbReference>
<protein>
    <submittedName>
        <fullName evidence="2">Uncharacterized protein</fullName>
    </submittedName>
</protein>
<accession>A0AAV4LWW7</accession>
<gene>
    <name evidence="2" type="ORF">BcabD6B2_37760</name>
</gene>
<reference evidence="2 3" key="1">
    <citation type="submission" date="2021-06" db="EMBL/GenBank/DDBJ databases">
        <title>Genome sequence of Babesia caballi.</title>
        <authorList>
            <person name="Yamagishi J."/>
            <person name="Kidaka T."/>
            <person name="Ochi A."/>
        </authorList>
    </citation>
    <scope>NUCLEOTIDE SEQUENCE [LARGE SCALE GENOMIC DNA]</scope>
    <source>
        <strain evidence="2">USDA-D6B2</strain>
    </source>
</reference>
<dbReference type="AlphaFoldDB" id="A0AAV4LWW7"/>
<evidence type="ECO:0000313" key="2">
    <source>
        <dbReference type="EMBL" id="GIX64341.1"/>
    </source>
</evidence>
<dbReference type="GeneID" id="94195822"/>
<comment type="caution">
    <text evidence="2">The sequence shown here is derived from an EMBL/GenBank/DDBJ whole genome shotgun (WGS) entry which is preliminary data.</text>
</comment>
<evidence type="ECO:0000256" key="1">
    <source>
        <dbReference type="SAM" id="MobiDB-lite"/>
    </source>
</evidence>
<feature type="compositionally biased region" description="Polar residues" evidence="1">
    <location>
        <begin position="350"/>
        <end position="361"/>
    </location>
</feature>
<dbReference type="RefSeq" id="XP_067716410.1">
    <property type="nucleotide sequence ID" value="XM_067860309.1"/>
</dbReference>